<evidence type="ECO:0000256" key="1">
    <source>
        <dbReference type="ARBA" id="ARBA00022679"/>
    </source>
</evidence>
<dbReference type="PROSITE" id="PS00379">
    <property type="entry name" value="CDP_ALCOHOL_P_TRANSF"/>
    <property type="match status" value="1"/>
</dbReference>
<feature type="transmembrane region" description="Helical" evidence="3">
    <location>
        <begin position="94"/>
        <end position="111"/>
    </location>
</feature>
<feature type="transmembrane region" description="Helical" evidence="3">
    <location>
        <begin position="7"/>
        <end position="26"/>
    </location>
</feature>
<keyword evidence="3" id="KW-1133">Transmembrane helix</keyword>
<dbReference type="GO" id="GO:0016020">
    <property type="term" value="C:membrane"/>
    <property type="evidence" value="ECO:0007669"/>
    <property type="project" value="InterPro"/>
</dbReference>
<feature type="transmembrane region" description="Helical" evidence="3">
    <location>
        <begin position="70"/>
        <end position="88"/>
    </location>
</feature>
<dbReference type="InterPro" id="IPR043130">
    <property type="entry name" value="CDP-OH_PTrfase_TM_dom"/>
</dbReference>
<feature type="transmembrane region" description="Helical" evidence="3">
    <location>
        <begin position="132"/>
        <end position="151"/>
    </location>
</feature>
<evidence type="ECO:0000256" key="3">
    <source>
        <dbReference type="SAM" id="Phobius"/>
    </source>
</evidence>
<keyword evidence="5" id="KW-1185">Reference proteome</keyword>
<dbReference type="GO" id="GO:0016780">
    <property type="term" value="F:phosphotransferase activity, for other substituted phosphate groups"/>
    <property type="evidence" value="ECO:0007669"/>
    <property type="project" value="InterPro"/>
</dbReference>
<dbReference type="Pfam" id="PF01066">
    <property type="entry name" value="CDP-OH_P_transf"/>
    <property type="match status" value="1"/>
</dbReference>
<evidence type="ECO:0000313" key="5">
    <source>
        <dbReference type="Proteomes" id="UP000468735"/>
    </source>
</evidence>
<dbReference type="OrthoDB" id="9782011at2"/>
<keyword evidence="1 2" id="KW-0808">Transferase</keyword>
<evidence type="ECO:0000256" key="2">
    <source>
        <dbReference type="RuleBase" id="RU003750"/>
    </source>
</evidence>
<dbReference type="Proteomes" id="UP000468735">
    <property type="component" value="Unassembled WGS sequence"/>
</dbReference>
<protein>
    <submittedName>
        <fullName evidence="4">CDP-alcohol phosphatidyltransferase family protein</fullName>
    </submittedName>
</protein>
<dbReference type="EMBL" id="WBMT01000001">
    <property type="protein sequence ID" value="KAB2352576.1"/>
    <property type="molecule type" value="Genomic_DNA"/>
</dbReference>
<dbReference type="InterPro" id="IPR000462">
    <property type="entry name" value="CDP-OH_P_trans"/>
</dbReference>
<comment type="similarity">
    <text evidence="2">Belongs to the CDP-alcohol phosphatidyltransferase class-I family.</text>
</comment>
<keyword evidence="3" id="KW-0812">Transmembrane</keyword>
<feature type="transmembrane region" description="Helical" evidence="3">
    <location>
        <begin position="186"/>
        <end position="219"/>
    </location>
</feature>
<organism evidence="4 5">
    <name type="scientific">Actinomadura rudentiformis</name>
    <dbReference type="NCBI Taxonomy" id="359158"/>
    <lineage>
        <taxon>Bacteria</taxon>
        <taxon>Bacillati</taxon>
        <taxon>Actinomycetota</taxon>
        <taxon>Actinomycetes</taxon>
        <taxon>Streptosporangiales</taxon>
        <taxon>Thermomonosporaceae</taxon>
        <taxon>Actinomadura</taxon>
    </lineage>
</organism>
<comment type="caution">
    <text evidence="4">The sequence shown here is derived from an EMBL/GenBank/DDBJ whole genome shotgun (WGS) entry which is preliminary data.</text>
</comment>
<gene>
    <name evidence="4" type="ORF">F8566_02600</name>
</gene>
<proteinExistence type="inferred from homology"/>
<dbReference type="InterPro" id="IPR048254">
    <property type="entry name" value="CDP_ALCOHOL_P_TRANSF_CS"/>
</dbReference>
<dbReference type="AlphaFoldDB" id="A0A6H9Z8B0"/>
<dbReference type="Gene3D" id="1.20.120.1760">
    <property type="match status" value="1"/>
</dbReference>
<reference evidence="4 5" key="1">
    <citation type="submission" date="2019-09" db="EMBL/GenBank/DDBJ databases">
        <title>Actinomadura physcomitrii sp. nov., a novel actinomycete isolated from moss [Physcomitrium sphaericum (Ludw) Fuernr].</title>
        <authorList>
            <person name="Zhuang X."/>
            <person name="Liu C."/>
        </authorList>
    </citation>
    <scope>NUCLEOTIDE SEQUENCE [LARGE SCALE GENOMIC DNA]</scope>
    <source>
        <strain evidence="4 5">HMC1</strain>
    </source>
</reference>
<accession>A0A6H9Z8B0</accession>
<evidence type="ECO:0000313" key="4">
    <source>
        <dbReference type="EMBL" id="KAB2352576.1"/>
    </source>
</evidence>
<name>A0A6H9Z8B0_9ACTN</name>
<dbReference type="RefSeq" id="WP_151557527.1">
    <property type="nucleotide sequence ID" value="NZ_WBMT01000001.1"/>
</dbReference>
<keyword evidence="3" id="KW-0472">Membrane</keyword>
<feature type="transmembrane region" description="Helical" evidence="3">
    <location>
        <begin position="32"/>
        <end position="50"/>
    </location>
</feature>
<dbReference type="GO" id="GO:0008654">
    <property type="term" value="P:phospholipid biosynthetic process"/>
    <property type="evidence" value="ECO:0007669"/>
    <property type="project" value="InterPro"/>
</dbReference>
<sequence length="251" mass="25825">MRSHDSWLLAGGGAQPVLLAVLWAGFGLGPAAWLAGTAYAVSLPTLLTLAQRRSGRRRLGPADRVTLARAVLVGGVTALVVEGCVHGAAEGAGLAILVVLASVALVLDGVDGQVARRTGTVSRLGARFDMEVDAFLILVLSVHVAFIAGPWVLAIGAMRYVFVVAAWALPWLRAELPPSLARKAVAALQGIALVVAGAGVLPVLAASALAGLALAALVWSFGRDVAWLWRASLAPEGEDGTRRTRLLAAVS</sequence>